<protein>
    <submittedName>
        <fullName evidence="1">Uncharacterized protein</fullName>
    </submittedName>
</protein>
<name>A0ACC0L9G3_RHOML</name>
<dbReference type="EMBL" id="CM046400">
    <property type="protein sequence ID" value="KAI8525180.1"/>
    <property type="molecule type" value="Genomic_DNA"/>
</dbReference>
<organism evidence="1 2">
    <name type="scientific">Rhododendron molle</name>
    <name type="common">Chinese azalea</name>
    <name type="synonym">Azalea mollis</name>
    <dbReference type="NCBI Taxonomy" id="49168"/>
    <lineage>
        <taxon>Eukaryota</taxon>
        <taxon>Viridiplantae</taxon>
        <taxon>Streptophyta</taxon>
        <taxon>Embryophyta</taxon>
        <taxon>Tracheophyta</taxon>
        <taxon>Spermatophyta</taxon>
        <taxon>Magnoliopsida</taxon>
        <taxon>eudicotyledons</taxon>
        <taxon>Gunneridae</taxon>
        <taxon>Pentapetalae</taxon>
        <taxon>asterids</taxon>
        <taxon>Ericales</taxon>
        <taxon>Ericaceae</taxon>
        <taxon>Ericoideae</taxon>
        <taxon>Rhodoreae</taxon>
        <taxon>Rhododendron</taxon>
    </lineage>
</organism>
<evidence type="ECO:0000313" key="1">
    <source>
        <dbReference type="EMBL" id="KAI8525180.1"/>
    </source>
</evidence>
<accession>A0ACC0L9G3</accession>
<keyword evidence="2" id="KW-1185">Reference proteome</keyword>
<comment type="caution">
    <text evidence="1">The sequence shown here is derived from an EMBL/GenBank/DDBJ whole genome shotgun (WGS) entry which is preliminary data.</text>
</comment>
<sequence length="413" mass="46870">MIRRSTSRTPIEIYCWCFQVVLVLVLASVAAWQSLIPKSPSFAISDFRIPASNRTNSSVSHRGEVVTNTSLIFNLTISNPNKGTGIQYSDIHITLYHKGASIGTRPVIPGFYQSHKKSVSCSVLVNAGGQFWRGIGKGNIVVLRAGLETGVRYRILRWKTEKHRMDFEAFVIIDRQGRTDGEKNISLHRIPIQYKLSVSQTFVYSVNPRMPENLPSTPSPTTTMCDTNRFSLWVLQIVGLLGLLVFLLWLSLRPKQPTYTIIDFSLPTSPVNQGGDNSTISFELEIRNPNKDSDIYYDDTLLTFFYGEDTLGQKTIPSFHQKKDSTTQMFDHVDADRHVWKKLLGVISKATAELKVAMVTKLRYRMWGRKSKHHGINLHGRLPIGSDGKISGKKKKIRLHHKSMEWRKKGRNL</sequence>
<gene>
    <name evidence="1" type="ORF">RHMOL_Rhmol13G0209000</name>
</gene>
<proteinExistence type="predicted"/>
<reference evidence="1" key="1">
    <citation type="submission" date="2022-02" db="EMBL/GenBank/DDBJ databases">
        <title>Plant Genome Project.</title>
        <authorList>
            <person name="Zhang R.-G."/>
        </authorList>
    </citation>
    <scope>NUCLEOTIDE SEQUENCE</scope>
    <source>
        <strain evidence="1">AT1</strain>
    </source>
</reference>
<dbReference type="Proteomes" id="UP001062846">
    <property type="component" value="Chromosome 13"/>
</dbReference>
<evidence type="ECO:0000313" key="2">
    <source>
        <dbReference type="Proteomes" id="UP001062846"/>
    </source>
</evidence>